<reference evidence="2 3" key="1">
    <citation type="journal article" date="2012" name="J. Bacteriol.">
        <title>Complete Genome Sequence of the Naphthalene-Degrading Pseudomonas putida Strain ND6.</title>
        <authorList>
            <person name="Li S."/>
            <person name="Zhao H."/>
            <person name="Li Y."/>
            <person name="Niu S."/>
            <person name="Cai B."/>
        </authorList>
    </citation>
    <scope>NUCLEOTIDE SEQUENCE [LARGE SCALE GENOMIC DNA]</scope>
    <source>
        <strain evidence="2 3">ND6</strain>
    </source>
</reference>
<dbReference type="Pfam" id="PF00583">
    <property type="entry name" value="Acetyltransf_1"/>
    <property type="match status" value="1"/>
</dbReference>
<evidence type="ECO:0000313" key="2">
    <source>
        <dbReference type="EMBL" id="AFK72637.1"/>
    </source>
</evidence>
<evidence type="ECO:0000313" key="3">
    <source>
        <dbReference type="Proteomes" id="UP000005268"/>
    </source>
</evidence>
<dbReference type="InterPro" id="IPR000182">
    <property type="entry name" value="GNAT_dom"/>
</dbReference>
<dbReference type="GO" id="GO:0016747">
    <property type="term" value="F:acyltransferase activity, transferring groups other than amino-acyl groups"/>
    <property type="evidence" value="ECO:0007669"/>
    <property type="project" value="InterPro"/>
</dbReference>
<dbReference type="AlphaFoldDB" id="I3V4G6"/>
<dbReference type="PROSITE" id="PS51186">
    <property type="entry name" value="GNAT"/>
    <property type="match status" value="1"/>
</dbReference>
<gene>
    <name evidence="2" type="ORF">YSA_10819</name>
</gene>
<dbReference type="HOGENOM" id="CLU_105788_0_0_6"/>
<dbReference type="KEGG" id="ppi:YSA_10819"/>
<dbReference type="Proteomes" id="UP000005268">
    <property type="component" value="Chromosome"/>
</dbReference>
<feature type="domain" description="N-acetyltransferase" evidence="1">
    <location>
        <begin position="63"/>
        <end position="219"/>
    </location>
</feature>
<accession>I3V4G6</accession>
<evidence type="ECO:0000259" key="1">
    <source>
        <dbReference type="PROSITE" id="PS51186"/>
    </source>
</evidence>
<dbReference type="PATRIC" id="fig|231023.4.peg.5197"/>
<dbReference type="Gene3D" id="3.40.630.30">
    <property type="match status" value="1"/>
</dbReference>
<dbReference type="CDD" id="cd04301">
    <property type="entry name" value="NAT_SF"/>
    <property type="match status" value="1"/>
</dbReference>
<proteinExistence type="predicted"/>
<dbReference type="SUPFAM" id="SSF55729">
    <property type="entry name" value="Acyl-CoA N-acyltransferases (Nat)"/>
    <property type="match status" value="1"/>
</dbReference>
<keyword evidence="2" id="KW-0808">Transferase</keyword>
<sequence>MWEAIDNCQVSDGPAAETELPCSFDIEDIAMAPAETSREHKTPSFPKPSGEYWIEALENGVHVLIRPLQAQDREREKAFIERLSPESRHFRFLCQLREPGEAMLDQLMKVDQDRQAAYVALAHVDGELQEVGISRYATASGKDECECAVTVMDSWQHHGLGRLLLKHLVDHARAKGLRQMYSVDAAANQAMRELAKAAGFTTVADPDDPSQVIHRLSLI</sequence>
<organism evidence="2 3">
    <name type="scientific">Pseudomonas putida ND6</name>
    <dbReference type="NCBI Taxonomy" id="231023"/>
    <lineage>
        <taxon>Bacteria</taxon>
        <taxon>Pseudomonadati</taxon>
        <taxon>Pseudomonadota</taxon>
        <taxon>Gammaproteobacteria</taxon>
        <taxon>Pseudomonadales</taxon>
        <taxon>Pseudomonadaceae</taxon>
        <taxon>Pseudomonas</taxon>
    </lineage>
</organism>
<name>I3V4G6_PSEPU</name>
<dbReference type="InterPro" id="IPR016181">
    <property type="entry name" value="Acyl_CoA_acyltransferase"/>
</dbReference>
<protein>
    <submittedName>
        <fullName evidence="2">GCN5-like N-acetyltransferase</fullName>
    </submittedName>
</protein>
<dbReference type="EMBL" id="CP003588">
    <property type="protein sequence ID" value="AFK72637.1"/>
    <property type="molecule type" value="Genomic_DNA"/>
</dbReference>